<dbReference type="EMBL" id="ACJN02000003">
    <property type="protein sequence ID" value="EFI33172.1"/>
    <property type="molecule type" value="Genomic_DNA"/>
</dbReference>
<dbReference type="InterPro" id="IPR051699">
    <property type="entry name" value="Rpn/YhgA-like_nuclease"/>
</dbReference>
<dbReference type="Pfam" id="PF04754">
    <property type="entry name" value="Transposase_31"/>
    <property type="match status" value="1"/>
</dbReference>
<dbReference type="GO" id="GO:0006310">
    <property type="term" value="P:DNA recombination"/>
    <property type="evidence" value="ECO:0007669"/>
    <property type="project" value="TreeGrafter"/>
</dbReference>
<keyword evidence="3" id="KW-1185">Reference proteome</keyword>
<gene>
    <name evidence="2" type="ORF">Dthio_PD0495</name>
</gene>
<accession>D6SR56</accession>
<comment type="caution">
    <text evidence="2">The sequence shown here is derived from an EMBL/GenBank/DDBJ whole genome shotgun (WGS) entry which is preliminary data.</text>
</comment>
<sequence length="328" mass="39556">MHMTFVLKVFFSREEFVRDFIQYYLPEEIKKHLDLTIIEIDMEGYLSEEFKEFYSDVVAKVYFNDRVHELELYFLFEHKSKPYRFTILQTLNYQVQKWMRLLVEGKLNQHLPIIVPVVIYNGYKSWNFSVQFEDLFQLPSEYYKDFIPQFRHILHDIGQMDEASFKTTTIMEIFHLLLKYIYYPELDTKIHEIYDLLEKLPDNDKLTDYLFIIVRYVMASGAIPEKRLLEHAKRFSGGEEMIGLAAREIEERVEQTRKPYWQKQAKVENSQEMLIKSLKMRFDLVRPSIKEQIRSIQDVDTLNDLFEMSFKCSSIEEFTDLLEKVAEN</sequence>
<evidence type="ECO:0000313" key="3">
    <source>
        <dbReference type="Proteomes" id="UP000005496"/>
    </source>
</evidence>
<dbReference type="PANTHER" id="PTHR34611">
    <property type="match status" value="1"/>
</dbReference>
<evidence type="ECO:0000313" key="2">
    <source>
        <dbReference type="EMBL" id="EFI33172.1"/>
    </source>
</evidence>
<dbReference type="PANTHER" id="PTHR34611:SF2">
    <property type="entry name" value="INACTIVE RECOMBINATION-PROMOTING NUCLEASE-LIKE PROTEIN RPNE-RELATED"/>
    <property type="match status" value="1"/>
</dbReference>
<protein>
    <recommendedName>
        <fullName evidence="1">Transposase (putative) YhgA-like domain-containing protein</fullName>
    </recommendedName>
</protein>
<feature type="domain" description="Transposase (putative) YhgA-like" evidence="1">
    <location>
        <begin position="6"/>
        <end position="205"/>
    </location>
</feature>
<dbReference type="InterPro" id="IPR006842">
    <property type="entry name" value="Transposase_31"/>
</dbReference>
<dbReference type="GO" id="GO:1990238">
    <property type="term" value="F:double-stranded DNA endonuclease activity"/>
    <property type="evidence" value="ECO:0007669"/>
    <property type="project" value="TreeGrafter"/>
</dbReference>
<reference evidence="2" key="1">
    <citation type="submission" date="2010-05" db="EMBL/GenBank/DDBJ databases">
        <title>The draft genome of Desulfonatronospira thiodismutans ASO3-1.</title>
        <authorList>
            <consortium name="US DOE Joint Genome Institute (JGI-PGF)"/>
            <person name="Lucas S."/>
            <person name="Copeland A."/>
            <person name="Lapidus A."/>
            <person name="Cheng J.-F."/>
            <person name="Bruce D."/>
            <person name="Goodwin L."/>
            <person name="Pitluck S."/>
            <person name="Chertkov O."/>
            <person name="Brettin T."/>
            <person name="Detter J.C."/>
            <person name="Han C."/>
            <person name="Land M.L."/>
            <person name="Hauser L."/>
            <person name="Kyrpides N."/>
            <person name="Mikhailova N."/>
            <person name="Muyzer G."/>
            <person name="Woyke T."/>
        </authorList>
    </citation>
    <scope>NUCLEOTIDE SEQUENCE [LARGE SCALE GENOMIC DNA]</scope>
    <source>
        <strain evidence="2">ASO3-1</strain>
    </source>
</reference>
<organism evidence="2 3">
    <name type="scientific">Desulfonatronospira thiodismutans ASO3-1</name>
    <dbReference type="NCBI Taxonomy" id="555779"/>
    <lineage>
        <taxon>Bacteria</taxon>
        <taxon>Pseudomonadati</taxon>
        <taxon>Thermodesulfobacteriota</taxon>
        <taxon>Desulfovibrionia</taxon>
        <taxon>Desulfovibrionales</taxon>
        <taxon>Desulfonatronovibrionaceae</taxon>
        <taxon>Desulfonatronospira</taxon>
    </lineage>
</organism>
<dbReference type="AlphaFoldDB" id="D6SR56"/>
<dbReference type="OrthoDB" id="9813385at2"/>
<proteinExistence type="predicted"/>
<dbReference type="Proteomes" id="UP000005496">
    <property type="component" value="Unassembled WGS sequence"/>
</dbReference>
<name>D6SR56_9BACT</name>
<dbReference type="eggNOG" id="COG5464">
    <property type="taxonomic scope" value="Bacteria"/>
</dbReference>
<evidence type="ECO:0000259" key="1">
    <source>
        <dbReference type="Pfam" id="PF04754"/>
    </source>
</evidence>